<evidence type="ECO:0000313" key="2">
    <source>
        <dbReference type="Proteomes" id="UP000596742"/>
    </source>
</evidence>
<accession>A0A8B6DY90</accession>
<protein>
    <recommendedName>
        <fullName evidence="3">Reverse transcriptase domain-containing protein</fullName>
    </recommendedName>
</protein>
<gene>
    <name evidence="1" type="ORF">MGAL_10B034649</name>
</gene>
<dbReference type="SUPFAM" id="SSF56672">
    <property type="entry name" value="DNA/RNA polymerases"/>
    <property type="match status" value="1"/>
</dbReference>
<sequence length="305" mass="35464">MDTKMKAVRAGHKGAVTKLLKKFEEIQQSSEADYEEISTLLKVVTQEKRTLENINQKILEQTSDEDVAVEIQESDEYMFNLEYKLRQITKLSKYIAKLPWKAEHPPLPTNKAVAFRRTESVIKRLRKEPKLLLKYGEIIDEQEKRGFIERVDNEEIKPNIKLHYIPHHPVKKDSVTTPIRIVYDCSCKQTPDSASLNDCLLNVPPKLNEVTAILLRFRLNKYAVSTDIEKAFLNVGLDIEDRDVTRFFWLSKPTDPNSDLTTYRFKSVLFGATCSPFILNAVLSKHLNNHPFDFTEKTYQRFICR</sequence>
<reference evidence="1" key="1">
    <citation type="submission" date="2018-11" db="EMBL/GenBank/DDBJ databases">
        <authorList>
            <person name="Alioto T."/>
            <person name="Alioto T."/>
        </authorList>
    </citation>
    <scope>NUCLEOTIDE SEQUENCE</scope>
</reference>
<name>A0A8B6DY90_MYTGA</name>
<evidence type="ECO:0000313" key="1">
    <source>
        <dbReference type="EMBL" id="VDI25911.1"/>
    </source>
</evidence>
<dbReference type="EMBL" id="UYJE01004204">
    <property type="protein sequence ID" value="VDI25911.1"/>
    <property type="molecule type" value="Genomic_DNA"/>
</dbReference>
<keyword evidence="2" id="KW-1185">Reference proteome</keyword>
<comment type="caution">
    <text evidence="1">The sequence shown here is derived from an EMBL/GenBank/DDBJ whole genome shotgun (WGS) entry which is preliminary data.</text>
</comment>
<proteinExistence type="predicted"/>
<dbReference type="Proteomes" id="UP000596742">
    <property type="component" value="Unassembled WGS sequence"/>
</dbReference>
<dbReference type="PANTHER" id="PTHR47331">
    <property type="entry name" value="PHD-TYPE DOMAIN-CONTAINING PROTEIN"/>
    <property type="match status" value="1"/>
</dbReference>
<dbReference type="InterPro" id="IPR043502">
    <property type="entry name" value="DNA/RNA_pol_sf"/>
</dbReference>
<dbReference type="AlphaFoldDB" id="A0A8B6DY90"/>
<evidence type="ECO:0008006" key="3">
    <source>
        <dbReference type="Google" id="ProtNLM"/>
    </source>
</evidence>
<dbReference type="PANTHER" id="PTHR47331:SF5">
    <property type="entry name" value="RIBONUCLEASE H"/>
    <property type="match status" value="1"/>
</dbReference>
<organism evidence="1 2">
    <name type="scientific">Mytilus galloprovincialis</name>
    <name type="common">Mediterranean mussel</name>
    <dbReference type="NCBI Taxonomy" id="29158"/>
    <lineage>
        <taxon>Eukaryota</taxon>
        <taxon>Metazoa</taxon>
        <taxon>Spiralia</taxon>
        <taxon>Lophotrochozoa</taxon>
        <taxon>Mollusca</taxon>
        <taxon>Bivalvia</taxon>
        <taxon>Autobranchia</taxon>
        <taxon>Pteriomorphia</taxon>
        <taxon>Mytilida</taxon>
        <taxon>Mytiloidea</taxon>
        <taxon>Mytilidae</taxon>
        <taxon>Mytilinae</taxon>
        <taxon>Mytilus</taxon>
    </lineage>
</organism>